<keyword evidence="2" id="KW-1185">Reference proteome</keyword>
<dbReference type="Proteomes" id="UP000678499">
    <property type="component" value="Unassembled WGS sequence"/>
</dbReference>
<organism evidence="1">
    <name type="scientific">Notodromas monacha</name>
    <dbReference type="NCBI Taxonomy" id="399045"/>
    <lineage>
        <taxon>Eukaryota</taxon>
        <taxon>Metazoa</taxon>
        <taxon>Ecdysozoa</taxon>
        <taxon>Arthropoda</taxon>
        <taxon>Crustacea</taxon>
        <taxon>Oligostraca</taxon>
        <taxon>Ostracoda</taxon>
        <taxon>Podocopa</taxon>
        <taxon>Podocopida</taxon>
        <taxon>Cypridocopina</taxon>
        <taxon>Cypridoidea</taxon>
        <taxon>Cyprididae</taxon>
        <taxon>Notodromas</taxon>
    </lineage>
</organism>
<dbReference type="EMBL" id="OA887187">
    <property type="protein sequence ID" value="CAD7283281.1"/>
    <property type="molecule type" value="Genomic_DNA"/>
</dbReference>
<accession>A0A7R9BXZ0</accession>
<dbReference type="AlphaFoldDB" id="A0A7R9BXZ0"/>
<evidence type="ECO:0000313" key="1">
    <source>
        <dbReference type="EMBL" id="CAD7283281.1"/>
    </source>
</evidence>
<evidence type="ECO:0000313" key="2">
    <source>
        <dbReference type="Proteomes" id="UP000678499"/>
    </source>
</evidence>
<reference evidence="1" key="1">
    <citation type="submission" date="2020-11" db="EMBL/GenBank/DDBJ databases">
        <authorList>
            <person name="Tran Van P."/>
        </authorList>
    </citation>
    <scope>NUCLEOTIDE SEQUENCE</scope>
</reference>
<name>A0A7R9BXZ0_9CRUS</name>
<dbReference type="EMBL" id="CAJPEX010005150">
    <property type="protein sequence ID" value="CAG0923433.1"/>
    <property type="molecule type" value="Genomic_DNA"/>
</dbReference>
<sequence length="306" mass="32998">MIFGRKNLSEVEEICTVAGGGVSAVLKPDDPILKALETHLESVTEFVTKVGVETDDAFDRSPVDQQQLDALFSAAQETVVVDAMGTSGKIFGAAMSAQRRRSNLTRVLAPAAAENAVEPDEESPGMEKLCLAAEYYTKLFKKISGEESGKNLNLLCLLIDKIGTLTNEISKSQPGKASEILANSNLTDIDIPLDEADDFPEEDSEAAPKFKYVPLDKSEILSTIAEVLPSLIVAKKLRPEASSGSLQNGGDARISEDWTLNDSITDLSQNGQLTLLPDLKVDMSAVDASLTGEWSRPFWTRPGRVP</sequence>
<proteinExistence type="predicted"/>
<protein>
    <submittedName>
        <fullName evidence="1">Uncharacterized protein</fullName>
    </submittedName>
</protein>
<gene>
    <name evidence="1" type="ORF">NMOB1V02_LOCUS10897</name>
</gene>